<proteinExistence type="predicted"/>
<dbReference type="CDD" id="cd03360">
    <property type="entry name" value="LbH_AT_putative"/>
    <property type="match status" value="1"/>
</dbReference>
<keyword evidence="6" id="KW-0012">Acyltransferase</keyword>
<dbReference type="Proteomes" id="UP000306509">
    <property type="component" value="Unassembled WGS sequence"/>
</dbReference>
<feature type="site" description="Increases basicity of active site His" evidence="3">
    <location>
        <position position="138"/>
    </location>
</feature>
<dbReference type="InterPro" id="IPR018357">
    <property type="entry name" value="Hexapep_transf_CS"/>
</dbReference>
<comment type="caution">
    <text evidence="6">The sequence shown here is derived from an EMBL/GenBank/DDBJ whole genome shotgun (WGS) entry which is preliminary data.</text>
</comment>
<feature type="binding site" evidence="4">
    <location>
        <position position="71"/>
    </location>
    <ligand>
        <name>substrate</name>
    </ligand>
</feature>
<dbReference type="OrthoDB" id="9801456at2"/>
<feature type="domain" description="PglD N-terminal" evidence="5">
    <location>
        <begin position="4"/>
        <end position="83"/>
    </location>
</feature>
<dbReference type="InterPro" id="IPR011004">
    <property type="entry name" value="Trimer_LpxA-like_sf"/>
</dbReference>
<keyword evidence="1 6" id="KW-0808">Transferase</keyword>
<dbReference type="Gene3D" id="3.40.50.20">
    <property type="match status" value="1"/>
</dbReference>
<dbReference type="PANTHER" id="PTHR43300">
    <property type="entry name" value="ACETYLTRANSFERASE"/>
    <property type="match status" value="1"/>
</dbReference>
<dbReference type="AlphaFoldDB" id="A0A4U8Q5D6"/>
<accession>A0A4U8Q5D6</accession>
<keyword evidence="2" id="KW-0677">Repeat</keyword>
<dbReference type="EC" id="2.3.1.203" evidence="6"/>
<keyword evidence="7" id="KW-1185">Reference proteome</keyword>
<dbReference type="InterPro" id="IPR050179">
    <property type="entry name" value="Trans_hexapeptide_repeat"/>
</dbReference>
<name>A0A4U8Q5D6_9FIRM</name>
<evidence type="ECO:0000256" key="1">
    <source>
        <dbReference type="ARBA" id="ARBA00022679"/>
    </source>
</evidence>
<dbReference type="GO" id="GO:0016746">
    <property type="term" value="F:acyltransferase activity"/>
    <property type="evidence" value="ECO:0007669"/>
    <property type="project" value="UniProtKB-KW"/>
</dbReference>
<dbReference type="InterPro" id="IPR020019">
    <property type="entry name" value="AcTrfase_PglD-like"/>
</dbReference>
<sequence>MVLGVYGAGGNGKILVDLAETVNMFKQRWQEIVFIDDVIGVSESYRKRVYTFEEAITAYDPDEIEFAVSVGDPADRELLYRRIKDNGYYLATIIHPHSNISPSLIAGEGLIVANGFIGSDVTLGDNVAVGYMALIGHDTCVKSNTMISAGVFIAGHCSVEEKVYIGPAAAIRDRLRIGTASVIGMNAAVYKDVPAHTTAIGNPAKCIVRENGKKLF</sequence>
<dbReference type="NCBIfam" id="TIGR03570">
    <property type="entry name" value="NeuD_NnaD"/>
    <property type="match status" value="1"/>
</dbReference>
<evidence type="ECO:0000313" key="6">
    <source>
        <dbReference type="EMBL" id="TLC99493.1"/>
    </source>
</evidence>
<dbReference type="EMBL" id="QGQD01000069">
    <property type="protein sequence ID" value="TLC99493.1"/>
    <property type="molecule type" value="Genomic_DNA"/>
</dbReference>
<feature type="active site" description="Proton acceptor" evidence="3">
    <location>
        <position position="137"/>
    </location>
</feature>
<evidence type="ECO:0000259" key="5">
    <source>
        <dbReference type="Pfam" id="PF17836"/>
    </source>
</evidence>
<dbReference type="SUPFAM" id="SSF51161">
    <property type="entry name" value="Trimeric LpxA-like enzymes"/>
    <property type="match status" value="1"/>
</dbReference>
<reference evidence="6 7" key="1">
    <citation type="journal article" date="2019" name="Anaerobe">
        <title>Detection of Robinsoniella peoriensis in multiple bone samples of a trauma patient.</title>
        <authorList>
            <person name="Schrottner P."/>
            <person name="Hartwich K."/>
            <person name="Bunk B."/>
            <person name="Schober I."/>
            <person name="Helbig S."/>
            <person name="Rudolph W.W."/>
            <person name="Gunzer F."/>
        </authorList>
    </citation>
    <scope>NUCLEOTIDE SEQUENCE [LARGE SCALE GENOMIC DNA]</scope>
    <source>
        <strain evidence="6 7">DSM 106044</strain>
    </source>
</reference>
<protein>
    <submittedName>
        <fullName evidence="6">UDP-4-amino-4, 6-dideoxy-N-acetyl-alpha-D-glucosamine N-acetyltransferase</fullName>
        <ecNumber evidence="6">2.3.1.203</ecNumber>
    </submittedName>
</protein>
<dbReference type="PANTHER" id="PTHR43300:SF7">
    <property type="entry name" value="UDP-N-ACETYLBACILLOSAMINE N-ACETYLTRANSFERASE"/>
    <property type="match status" value="1"/>
</dbReference>
<dbReference type="STRING" id="180332.GCA_000797495_01127"/>
<dbReference type="Gene3D" id="2.160.10.10">
    <property type="entry name" value="Hexapeptide repeat proteins"/>
    <property type="match status" value="1"/>
</dbReference>
<evidence type="ECO:0000256" key="4">
    <source>
        <dbReference type="PIRSR" id="PIRSR620019-2"/>
    </source>
</evidence>
<organism evidence="6 7">
    <name type="scientific">Robinsoniella peoriensis</name>
    <dbReference type="NCBI Taxonomy" id="180332"/>
    <lineage>
        <taxon>Bacteria</taxon>
        <taxon>Bacillati</taxon>
        <taxon>Bacillota</taxon>
        <taxon>Clostridia</taxon>
        <taxon>Lachnospirales</taxon>
        <taxon>Lachnospiraceae</taxon>
        <taxon>Robinsoniella</taxon>
    </lineage>
</organism>
<dbReference type="InterPro" id="IPR041561">
    <property type="entry name" value="PglD_N"/>
</dbReference>
<dbReference type="PROSITE" id="PS00101">
    <property type="entry name" value="HEXAPEP_TRANSFERASES"/>
    <property type="match status" value="1"/>
</dbReference>
<dbReference type="Pfam" id="PF17836">
    <property type="entry name" value="PglD_N"/>
    <property type="match status" value="1"/>
</dbReference>
<evidence type="ECO:0000256" key="3">
    <source>
        <dbReference type="PIRSR" id="PIRSR620019-1"/>
    </source>
</evidence>
<evidence type="ECO:0000256" key="2">
    <source>
        <dbReference type="ARBA" id="ARBA00022737"/>
    </source>
</evidence>
<dbReference type="RefSeq" id="WP_070042251.1">
    <property type="nucleotide sequence ID" value="NZ_CABMJZ010000106.1"/>
</dbReference>
<gene>
    <name evidence="6" type="primary">pglD</name>
    <name evidence="6" type="ORF">DSM106044_03696</name>
</gene>
<evidence type="ECO:0000313" key="7">
    <source>
        <dbReference type="Proteomes" id="UP000306509"/>
    </source>
</evidence>